<dbReference type="PRINTS" id="PR00332">
    <property type="entry name" value="HISTRIAD"/>
</dbReference>
<dbReference type="GO" id="GO:0009117">
    <property type="term" value="P:nucleotide metabolic process"/>
    <property type="evidence" value="ECO:0007669"/>
    <property type="project" value="TreeGrafter"/>
</dbReference>
<feature type="short sequence motif" description="Histidine triad motif" evidence="2 3">
    <location>
        <begin position="92"/>
        <end position="96"/>
    </location>
</feature>
<dbReference type="PANTHER" id="PTHR46648:SF1">
    <property type="entry name" value="ADENOSINE 5'-MONOPHOSPHORAMIDASE HNT1"/>
    <property type="match status" value="1"/>
</dbReference>
<reference evidence="6" key="1">
    <citation type="submission" date="2017-01" db="EMBL/GenBank/DDBJ databases">
        <authorList>
            <person name="Varghese N."/>
            <person name="Submissions S."/>
        </authorList>
    </citation>
    <scope>NUCLEOTIDE SEQUENCE [LARGE SCALE GENOMIC DNA]</scope>
    <source>
        <strain evidence="6">LP100</strain>
    </source>
</reference>
<evidence type="ECO:0000256" key="1">
    <source>
        <dbReference type="PIRSR" id="PIRSR601310-1"/>
    </source>
</evidence>
<dbReference type="PANTHER" id="PTHR46648">
    <property type="entry name" value="HIT FAMILY PROTEIN 1"/>
    <property type="match status" value="1"/>
</dbReference>
<evidence type="ECO:0000256" key="3">
    <source>
        <dbReference type="PROSITE-ProRule" id="PRU00464"/>
    </source>
</evidence>
<organism evidence="5 6">
    <name type="scientific">Pontibacter indicus</name>
    <dbReference type="NCBI Taxonomy" id="1317125"/>
    <lineage>
        <taxon>Bacteria</taxon>
        <taxon>Pseudomonadati</taxon>
        <taxon>Bacteroidota</taxon>
        <taxon>Cytophagia</taxon>
        <taxon>Cytophagales</taxon>
        <taxon>Hymenobacteraceae</taxon>
        <taxon>Pontibacter</taxon>
    </lineage>
</organism>
<dbReference type="EMBL" id="FTPP01000001">
    <property type="protein sequence ID" value="SIT82732.1"/>
    <property type="molecule type" value="Genomic_DNA"/>
</dbReference>
<evidence type="ECO:0000256" key="2">
    <source>
        <dbReference type="PIRSR" id="PIRSR601310-3"/>
    </source>
</evidence>
<evidence type="ECO:0000259" key="4">
    <source>
        <dbReference type="PROSITE" id="PS51084"/>
    </source>
</evidence>
<evidence type="ECO:0000313" key="6">
    <source>
        <dbReference type="Proteomes" id="UP000187181"/>
    </source>
</evidence>
<dbReference type="PROSITE" id="PS51084">
    <property type="entry name" value="HIT_2"/>
    <property type="match status" value="1"/>
</dbReference>
<dbReference type="InterPro" id="IPR036265">
    <property type="entry name" value="HIT-like_sf"/>
</dbReference>
<name>A0A1R3WX77_9BACT</name>
<proteinExistence type="predicted"/>
<keyword evidence="6" id="KW-1185">Reference proteome</keyword>
<gene>
    <name evidence="5" type="ORF">SAMN05444128_1165</name>
</gene>
<sequence length="133" mass="15023">MEPSIFTKIVNGEIPAYKIAEDDRYLAFLDVFPTTKGHTLVIPKQQIDYLFDLDDALYLGLMAFAKKVAAAVEKAVPCKRIGVAVVGLEVPHAHVHLIPLNKMADMNFANKQKFSKEEFEEIAEKIRKVYETL</sequence>
<dbReference type="AlphaFoldDB" id="A0A1R3WX77"/>
<dbReference type="InterPro" id="IPR011146">
    <property type="entry name" value="HIT-like"/>
</dbReference>
<dbReference type="GO" id="GO:0003824">
    <property type="term" value="F:catalytic activity"/>
    <property type="evidence" value="ECO:0007669"/>
    <property type="project" value="InterPro"/>
</dbReference>
<dbReference type="Pfam" id="PF01230">
    <property type="entry name" value="HIT"/>
    <property type="match status" value="1"/>
</dbReference>
<dbReference type="InterPro" id="IPR001310">
    <property type="entry name" value="Histidine_triad_HIT"/>
</dbReference>
<dbReference type="OrthoDB" id="9784774at2"/>
<accession>A0A1R3WX77</accession>
<evidence type="ECO:0000313" key="5">
    <source>
        <dbReference type="EMBL" id="SIT82732.1"/>
    </source>
</evidence>
<dbReference type="STRING" id="1317125.SAMN05444128_1165"/>
<feature type="active site" description="Tele-AMP-histidine intermediate" evidence="1">
    <location>
        <position position="94"/>
    </location>
</feature>
<dbReference type="Proteomes" id="UP000187181">
    <property type="component" value="Unassembled WGS sequence"/>
</dbReference>
<feature type="domain" description="HIT" evidence="4">
    <location>
        <begin position="5"/>
        <end position="108"/>
    </location>
</feature>
<dbReference type="SUPFAM" id="SSF54197">
    <property type="entry name" value="HIT-like"/>
    <property type="match status" value="1"/>
</dbReference>
<dbReference type="RefSeq" id="WP_076666505.1">
    <property type="nucleotide sequence ID" value="NZ_FTPP01000001.1"/>
</dbReference>
<protein>
    <submittedName>
        <fullName evidence="5">Histidine triad (HIT) family protein</fullName>
    </submittedName>
</protein>
<dbReference type="Gene3D" id="3.30.428.10">
    <property type="entry name" value="HIT-like"/>
    <property type="match status" value="1"/>
</dbReference>